<dbReference type="EMBL" id="VFQX01000072">
    <property type="protein sequence ID" value="KAF0972061.1"/>
    <property type="molecule type" value="Genomic_DNA"/>
</dbReference>
<comment type="caution">
    <text evidence="2">The sequence shown here is derived from an EMBL/GenBank/DDBJ whole genome shotgun (WGS) entry which is preliminary data.</text>
</comment>
<feature type="compositionally biased region" description="Low complexity" evidence="1">
    <location>
        <begin position="279"/>
        <end position="289"/>
    </location>
</feature>
<feature type="compositionally biased region" description="Acidic residues" evidence="1">
    <location>
        <begin position="1102"/>
        <end position="1116"/>
    </location>
</feature>
<feature type="region of interest" description="Disordered" evidence="1">
    <location>
        <begin position="1028"/>
        <end position="1134"/>
    </location>
</feature>
<name>A0A6A5BB50_NAEFO</name>
<protein>
    <submittedName>
        <fullName evidence="2">Uncharacterized protein</fullName>
    </submittedName>
</protein>
<gene>
    <name evidence="2" type="ORF">FDP41_009757</name>
</gene>
<dbReference type="OMA" id="PYMYAIS"/>
<evidence type="ECO:0000313" key="3">
    <source>
        <dbReference type="Proteomes" id="UP000444721"/>
    </source>
</evidence>
<feature type="region of interest" description="Disordered" evidence="1">
    <location>
        <begin position="219"/>
        <end position="289"/>
    </location>
</feature>
<dbReference type="VEuPathDB" id="AmoebaDB:FDP41_009757"/>
<keyword evidence="3" id="KW-1185">Reference proteome</keyword>
<organism evidence="2 3">
    <name type="scientific">Naegleria fowleri</name>
    <name type="common">Brain eating amoeba</name>
    <dbReference type="NCBI Taxonomy" id="5763"/>
    <lineage>
        <taxon>Eukaryota</taxon>
        <taxon>Discoba</taxon>
        <taxon>Heterolobosea</taxon>
        <taxon>Tetramitia</taxon>
        <taxon>Eutetramitia</taxon>
        <taxon>Vahlkampfiidae</taxon>
        <taxon>Naegleria</taxon>
    </lineage>
</organism>
<feature type="compositionally biased region" description="Basic and acidic residues" evidence="1">
    <location>
        <begin position="263"/>
        <end position="278"/>
    </location>
</feature>
<feature type="compositionally biased region" description="Polar residues" evidence="1">
    <location>
        <begin position="170"/>
        <end position="179"/>
    </location>
</feature>
<accession>A0A6A5BB50</accession>
<dbReference type="GeneID" id="68116972"/>
<proteinExistence type="predicted"/>
<feature type="region of interest" description="Disordered" evidence="1">
    <location>
        <begin position="130"/>
        <end position="205"/>
    </location>
</feature>
<dbReference type="RefSeq" id="XP_044556776.1">
    <property type="nucleotide sequence ID" value="XM_044713749.1"/>
</dbReference>
<dbReference type="SUPFAM" id="SSF50978">
    <property type="entry name" value="WD40 repeat-like"/>
    <property type="match status" value="1"/>
</dbReference>
<dbReference type="VEuPathDB" id="AmoebaDB:NfTy_087870"/>
<feature type="compositionally biased region" description="Basic and acidic residues" evidence="1">
    <location>
        <begin position="219"/>
        <end position="235"/>
    </location>
</feature>
<dbReference type="AlphaFoldDB" id="A0A6A5BB50"/>
<feature type="compositionally biased region" description="Acidic residues" evidence="1">
    <location>
        <begin position="138"/>
        <end position="154"/>
    </location>
</feature>
<dbReference type="VEuPathDB" id="AmoebaDB:NF0004650"/>
<evidence type="ECO:0000313" key="2">
    <source>
        <dbReference type="EMBL" id="KAF0972061.1"/>
    </source>
</evidence>
<dbReference type="Proteomes" id="UP000444721">
    <property type="component" value="Unassembled WGS sequence"/>
</dbReference>
<dbReference type="OrthoDB" id="10374206at2759"/>
<reference evidence="2 3" key="1">
    <citation type="journal article" date="2019" name="Sci. Rep.">
        <title>Nanopore sequencing improves the draft genome of the human pathogenic amoeba Naegleria fowleri.</title>
        <authorList>
            <person name="Liechti N."/>
            <person name="Schurch N."/>
            <person name="Bruggmann R."/>
            <person name="Wittwer M."/>
        </authorList>
    </citation>
    <scope>NUCLEOTIDE SEQUENCE [LARGE SCALE GENOMIC DNA]</scope>
    <source>
        <strain evidence="2 3">ATCC 30894</strain>
    </source>
</reference>
<dbReference type="InterPro" id="IPR036322">
    <property type="entry name" value="WD40_repeat_dom_sf"/>
</dbReference>
<evidence type="ECO:0000256" key="1">
    <source>
        <dbReference type="SAM" id="MobiDB-lite"/>
    </source>
</evidence>
<feature type="compositionally biased region" description="Low complexity" evidence="1">
    <location>
        <begin position="157"/>
        <end position="169"/>
    </location>
</feature>
<feature type="compositionally biased region" description="Acidic residues" evidence="1">
    <location>
        <begin position="1051"/>
        <end position="1074"/>
    </location>
</feature>
<feature type="compositionally biased region" description="Basic and acidic residues" evidence="1">
    <location>
        <begin position="180"/>
        <end position="201"/>
    </location>
</feature>
<sequence>MSDVLELFWGNDDELDAASSSVPTTTTTHQDESNVSHRVATSSERTGLMFNQTQSKRKLPSDGDGVSSWSSRNFLEGKSASSRNINLVENDSLSEFITLSSNINNGNIKTRNIPMKKISNSQEAVHKLLFSKNKDDTSESEEESSESDESEEETIGNFVQNNVNNNNLNSTTRVSTISLKSRESKSESHSPNDESNEEYHQQAKNTSENFRDALHHARRLHDEEHRNEVIQHDETISTALRNDDTNATEENNHVKKNNNSLQQKHDKPPNNKTSKEVHTSSSSRNFRSTRNTLHLLPTACHEVFPVNDFIMEQQLPTSSHPLEKSYHDKANTLKFTAITHLTRVKRALDINKSCIHHRTNQFRATCFPLTASTISTLPKHHSLRSLYKGKPLCYYHLLDSFKYADIAWLVHVTGAKMHKLCVTCIEIDLNSSYKKKLIEMGSQFFYSPEQENIDTQSLPTILQLTCRSSKSPTSTATTINASQFIACRYSDNSIRIFEFSSTLRNGLGIKLVETLHFTTQTSNIVHIAWQHASKWDIFQLSILFSDNTLKFWNSKRGLMDMSHSLDSKIPSLPLGGIFHSTICEFTSNPMELFIIGNTGIYIYDIREKKSRLLLEMAGITAFARNYDHPYMYAISTQKRVLIYDERMGSQELVCFNLSPEHDGLSEMFFYSHSENELLLVGYKYQRGIICFPIEPSSILMSQKDKPLKAELPWDDLEKIFATKCRGSGIPTPLDTFHDATLLISPNLKLLESTPHFLVGCTIIPPSNTYPFLKVFHTSDGGDVFCQNVYVNTTQVSFKGSRNYEKKNSSLVKAGTAFEKLFKWNRKGYPSIFESNAYCDLYSLLAFNRPTGEDLSENVNIASLESNPSVLTVDASKLVKIMTTDTTQSYNISNGFGAEKIPTPEEINFIVNNLRNKYKNCHQFLVFPLINVHRELIEEHFYSFSLSLKTLDTILTSSKCFHRWKIGDDPKVYSDIYFALTDEEEKRIKGEITRSKQSRQEASQNILDILFAGQDDTSDNEKKQTQLFKKTNKTQKDAPSFSQQSVHYSQNNDDEEVDNESSGDVDDEVIEEEESTEKNDTSATTSKGLGESNDAQDIVDFLLGEENDDDDDNDDELAFTTNGNAMPTEDSSDDEEQEVVFRSIPSNPNLDNIKQLRKDFQLDGPFQRDEKNEIRYENITVNMDLFRSDLAKWYNSNI</sequence>
<feature type="compositionally biased region" description="Polar residues" evidence="1">
    <location>
        <begin position="1039"/>
        <end position="1050"/>
    </location>
</feature>